<dbReference type="AlphaFoldDB" id="A0A4Q4T271"/>
<organism evidence="3 4">
    <name type="scientific">Monosporascus ibericus</name>
    <dbReference type="NCBI Taxonomy" id="155417"/>
    <lineage>
        <taxon>Eukaryota</taxon>
        <taxon>Fungi</taxon>
        <taxon>Dikarya</taxon>
        <taxon>Ascomycota</taxon>
        <taxon>Pezizomycotina</taxon>
        <taxon>Sordariomycetes</taxon>
        <taxon>Xylariomycetidae</taxon>
        <taxon>Xylariales</taxon>
        <taxon>Xylariales incertae sedis</taxon>
        <taxon>Monosporascus</taxon>
    </lineage>
</organism>
<feature type="domain" description="Glutaminase A central" evidence="2">
    <location>
        <begin position="1"/>
        <end position="79"/>
    </location>
</feature>
<evidence type="ECO:0000259" key="2">
    <source>
        <dbReference type="Pfam" id="PF16335"/>
    </source>
</evidence>
<accession>A0A4Q4T271</accession>
<dbReference type="Proteomes" id="UP000293360">
    <property type="component" value="Unassembled WGS sequence"/>
</dbReference>
<protein>
    <recommendedName>
        <fullName evidence="2">Glutaminase A central domain-containing protein</fullName>
    </recommendedName>
</protein>
<dbReference type="Pfam" id="PF16335">
    <property type="entry name" value="GtaA_6_Hairpin"/>
    <property type="match status" value="2"/>
</dbReference>
<evidence type="ECO:0000256" key="1">
    <source>
        <dbReference type="SAM" id="MobiDB-lite"/>
    </source>
</evidence>
<dbReference type="OrthoDB" id="431715at2759"/>
<gene>
    <name evidence="3" type="ORF">DL764_007816</name>
</gene>
<dbReference type="InterPro" id="IPR052743">
    <property type="entry name" value="Glutaminase_GtaA"/>
</dbReference>
<evidence type="ECO:0000313" key="3">
    <source>
        <dbReference type="EMBL" id="RYO94552.1"/>
    </source>
</evidence>
<sequence length="287" mass="30690">MAYAYHKFAGDAEYLRAHCPLLKQFAQYLVDFSLIPAAQLNDYDSTGALVNQSNLVLQGILGLQAMSAIARVAGTTGTRANSRGRWGLHNLYMDKLLNLGIASATLYDTQSVFYVTVSQTYGVPLDSRHEVGLAGVGGATSSTLWPACSTRRPLRGGFGDLFQTTGDGGYTPRQQAFKARPVVGGHFALLALGRSGQGPNATGADTVGSMFPRNGTQALPPPNGGASVPGMPIRQSPSSCPKEWQRKTRRTNKRAVERLDVNGAGTVVWVQTDGRESELGVRCVLCR</sequence>
<feature type="domain" description="Glutaminase A central" evidence="2">
    <location>
        <begin position="86"/>
        <end position="190"/>
    </location>
</feature>
<name>A0A4Q4T271_9PEZI</name>
<dbReference type="STRING" id="155417.A0A4Q4T271"/>
<keyword evidence="4" id="KW-1185">Reference proteome</keyword>
<dbReference type="InterPro" id="IPR032514">
    <property type="entry name" value="GtaA_central"/>
</dbReference>
<proteinExistence type="predicted"/>
<dbReference type="EMBL" id="QJNU01000565">
    <property type="protein sequence ID" value="RYO94552.1"/>
    <property type="molecule type" value="Genomic_DNA"/>
</dbReference>
<evidence type="ECO:0000313" key="4">
    <source>
        <dbReference type="Proteomes" id="UP000293360"/>
    </source>
</evidence>
<dbReference type="PANTHER" id="PTHR31987">
    <property type="entry name" value="GLUTAMINASE A-RELATED"/>
    <property type="match status" value="1"/>
</dbReference>
<reference evidence="3 4" key="1">
    <citation type="submission" date="2018-06" db="EMBL/GenBank/DDBJ databases">
        <title>Complete Genomes of Monosporascus.</title>
        <authorList>
            <person name="Robinson A.J."/>
            <person name="Natvig D.O."/>
        </authorList>
    </citation>
    <scope>NUCLEOTIDE SEQUENCE [LARGE SCALE GENOMIC DNA]</scope>
    <source>
        <strain evidence="3 4">CBS 110550</strain>
    </source>
</reference>
<comment type="caution">
    <text evidence="3">The sequence shown here is derived from an EMBL/GenBank/DDBJ whole genome shotgun (WGS) entry which is preliminary data.</text>
</comment>
<feature type="region of interest" description="Disordered" evidence="1">
    <location>
        <begin position="213"/>
        <end position="251"/>
    </location>
</feature>
<dbReference type="PANTHER" id="PTHR31987:SF1">
    <property type="entry name" value="GLUTAMINASE A"/>
    <property type="match status" value="1"/>
</dbReference>